<keyword evidence="1" id="KW-1185">Reference proteome</keyword>
<evidence type="ECO:0000313" key="2">
    <source>
        <dbReference type="WBParaSite" id="PgR031_g078_t01"/>
    </source>
</evidence>
<protein>
    <submittedName>
        <fullName evidence="2">Uncharacterized protein</fullName>
    </submittedName>
</protein>
<proteinExistence type="predicted"/>
<dbReference type="WBParaSite" id="PgR031_g078_t01">
    <property type="protein sequence ID" value="PgR031_g078_t01"/>
    <property type="gene ID" value="PgR031_g078"/>
</dbReference>
<name>A0A915B9L8_PARUN</name>
<accession>A0A915B9L8</accession>
<dbReference type="AlphaFoldDB" id="A0A915B9L8"/>
<reference evidence="2" key="1">
    <citation type="submission" date="2022-11" db="UniProtKB">
        <authorList>
            <consortium name="WormBaseParasite"/>
        </authorList>
    </citation>
    <scope>IDENTIFICATION</scope>
</reference>
<organism evidence="1 2">
    <name type="scientific">Parascaris univalens</name>
    <name type="common">Nematode worm</name>
    <dbReference type="NCBI Taxonomy" id="6257"/>
    <lineage>
        <taxon>Eukaryota</taxon>
        <taxon>Metazoa</taxon>
        <taxon>Ecdysozoa</taxon>
        <taxon>Nematoda</taxon>
        <taxon>Chromadorea</taxon>
        <taxon>Rhabditida</taxon>
        <taxon>Spirurina</taxon>
        <taxon>Ascaridomorpha</taxon>
        <taxon>Ascaridoidea</taxon>
        <taxon>Ascarididae</taxon>
        <taxon>Parascaris</taxon>
    </lineage>
</organism>
<sequence length="105" mass="11764">MKSSIMASLNQEGDVLLRRKETNLHLDGEKHFQEGWILHGRAAHMPAERCQNGRINTIFIDAGEGERRGTDNRNGRAIAVSSCREPMTSGSLYTKTTTLTNHNKQ</sequence>
<dbReference type="Proteomes" id="UP000887569">
    <property type="component" value="Unplaced"/>
</dbReference>
<evidence type="ECO:0000313" key="1">
    <source>
        <dbReference type="Proteomes" id="UP000887569"/>
    </source>
</evidence>